<dbReference type="PANTHER" id="PTHR44688:SF16">
    <property type="entry name" value="DNA-BINDING TRANSCRIPTIONAL ACTIVATOR DEVR_DOSR"/>
    <property type="match status" value="1"/>
</dbReference>
<evidence type="ECO:0000256" key="2">
    <source>
        <dbReference type="ARBA" id="ARBA00023125"/>
    </source>
</evidence>
<dbReference type="InterPro" id="IPR036388">
    <property type="entry name" value="WH-like_DNA-bd_sf"/>
</dbReference>
<organism evidence="5 6">
    <name type="scientific">Chitinophaga agrisoli</name>
    <dbReference type="NCBI Taxonomy" id="2607653"/>
    <lineage>
        <taxon>Bacteria</taxon>
        <taxon>Pseudomonadati</taxon>
        <taxon>Bacteroidota</taxon>
        <taxon>Chitinophagia</taxon>
        <taxon>Chitinophagales</taxon>
        <taxon>Chitinophagaceae</taxon>
        <taxon>Chitinophaga</taxon>
    </lineage>
</organism>
<dbReference type="AlphaFoldDB" id="A0A5B2VVT5"/>
<evidence type="ECO:0000256" key="1">
    <source>
        <dbReference type="ARBA" id="ARBA00023015"/>
    </source>
</evidence>
<keyword evidence="6" id="KW-1185">Reference proteome</keyword>
<evidence type="ECO:0000256" key="3">
    <source>
        <dbReference type="ARBA" id="ARBA00023163"/>
    </source>
</evidence>
<dbReference type="Gene3D" id="1.10.10.10">
    <property type="entry name" value="Winged helix-like DNA-binding domain superfamily/Winged helix DNA-binding domain"/>
    <property type="match status" value="1"/>
</dbReference>
<dbReference type="Gene3D" id="3.30.450.20">
    <property type="entry name" value="PAS domain"/>
    <property type="match status" value="1"/>
</dbReference>
<dbReference type="InterPro" id="IPR000792">
    <property type="entry name" value="Tscrpt_reg_LuxR_C"/>
</dbReference>
<proteinExistence type="predicted"/>
<comment type="caution">
    <text evidence="5">The sequence shown here is derived from an EMBL/GenBank/DDBJ whole genome shotgun (WGS) entry which is preliminary data.</text>
</comment>
<dbReference type="Proteomes" id="UP000324611">
    <property type="component" value="Unassembled WGS sequence"/>
</dbReference>
<dbReference type="InterPro" id="IPR016032">
    <property type="entry name" value="Sig_transdc_resp-reg_C-effctor"/>
</dbReference>
<dbReference type="InterPro" id="IPR013655">
    <property type="entry name" value="PAS_fold_3"/>
</dbReference>
<dbReference type="CDD" id="cd00130">
    <property type="entry name" value="PAS"/>
    <property type="match status" value="1"/>
</dbReference>
<name>A0A5B2VVT5_9BACT</name>
<dbReference type="Pfam" id="PF00196">
    <property type="entry name" value="GerE"/>
    <property type="match status" value="1"/>
</dbReference>
<dbReference type="PRINTS" id="PR00038">
    <property type="entry name" value="HTHLUXR"/>
</dbReference>
<evidence type="ECO:0000259" key="4">
    <source>
        <dbReference type="PROSITE" id="PS50043"/>
    </source>
</evidence>
<feature type="domain" description="HTH luxR-type" evidence="4">
    <location>
        <begin position="188"/>
        <end position="253"/>
    </location>
</feature>
<keyword evidence="3" id="KW-0804">Transcription</keyword>
<evidence type="ECO:0000313" key="5">
    <source>
        <dbReference type="EMBL" id="KAA2242688.1"/>
    </source>
</evidence>
<gene>
    <name evidence="5" type="ORF">F0L74_09165</name>
</gene>
<dbReference type="GO" id="GO:0006355">
    <property type="term" value="P:regulation of DNA-templated transcription"/>
    <property type="evidence" value="ECO:0007669"/>
    <property type="project" value="InterPro"/>
</dbReference>
<dbReference type="PROSITE" id="PS50043">
    <property type="entry name" value="HTH_LUXR_2"/>
    <property type="match status" value="1"/>
</dbReference>
<dbReference type="Pfam" id="PF08447">
    <property type="entry name" value="PAS_3"/>
    <property type="match status" value="1"/>
</dbReference>
<dbReference type="GO" id="GO:0003677">
    <property type="term" value="F:DNA binding"/>
    <property type="evidence" value="ECO:0007669"/>
    <property type="project" value="UniProtKB-KW"/>
</dbReference>
<keyword evidence="2" id="KW-0238">DNA-binding</keyword>
<dbReference type="PANTHER" id="PTHR44688">
    <property type="entry name" value="DNA-BINDING TRANSCRIPTIONAL ACTIVATOR DEVR_DOSR"/>
    <property type="match status" value="1"/>
</dbReference>
<dbReference type="InterPro" id="IPR035965">
    <property type="entry name" value="PAS-like_dom_sf"/>
</dbReference>
<evidence type="ECO:0000313" key="6">
    <source>
        <dbReference type="Proteomes" id="UP000324611"/>
    </source>
</evidence>
<keyword evidence="1" id="KW-0805">Transcription regulation</keyword>
<dbReference type="RefSeq" id="WP_149837561.1">
    <property type="nucleotide sequence ID" value="NZ_VUOC01000002.1"/>
</dbReference>
<dbReference type="SUPFAM" id="SSF55785">
    <property type="entry name" value="PYP-like sensor domain (PAS domain)"/>
    <property type="match status" value="1"/>
</dbReference>
<dbReference type="InterPro" id="IPR000014">
    <property type="entry name" value="PAS"/>
</dbReference>
<reference evidence="5 6" key="1">
    <citation type="submission" date="2019-09" db="EMBL/GenBank/DDBJ databases">
        <title>Chitinophaga ginsengihumi sp. nov., isolated from soil of ginseng rhizosphere.</title>
        <authorList>
            <person name="Lee J."/>
        </authorList>
    </citation>
    <scope>NUCLEOTIDE SEQUENCE [LARGE SCALE GENOMIC DNA]</scope>
    <source>
        <strain evidence="5 6">BN140078</strain>
    </source>
</reference>
<reference evidence="5 6" key="2">
    <citation type="submission" date="2019-09" db="EMBL/GenBank/DDBJ databases">
        <authorList>
            <person name="Jin C."/>
        </authorList>
    </citation>
    <scope>NUCLEOTIDE SEQUENCE [LARGE SCALE GENOMIC DNA]</scope>
    <source>
        <strain evidence="5 6">BN140078</strain>
    </source>
</reference>
<protein>
    <submittedName>
        <fullName evidence="5">PAS domain-containing protein</fullName>
    </submittedName>
</protein>
<accession>A0A5B2VVT5</accession>
<dbReference type="SUPFAM" id="SSF46894">
    <property type="entry name" value="C-terminal effector domain of the bipartite response regulators"/>
    <property type="match status" value="1"/>
</dbReference>
<dbReference type="EMBL" id="VUOC01000002">
    <property type="protein sequence ID" value="KAA2242688.1"/>
    <property type="molecule type" value="Genomic_DNA"/>
</dbReference>
<sequence>MHSHLLLKRRVNHIISFLDPDHREAEEIDEEIMHTFCNLHRIFPEWTICTCRFMHSNFFYISENFRDLLGLDPSIGIETWHLDNFFDRVHPADMADFNKGIHLLEGLLQKEDPEEHDRFRFIFNYRVLRTDGRYICIHDEKAMIRLKNGQRLYFLLLRDISHEGTFSGFKMTAYKTGYNEKVLEYYAASEATAQLTPRENELIPLMKQGLSIKEAAGCLRISPNTVRNMRQKLFEKFQVNNVIELLNRLDVSGLAAAV</sequence>
<dbReference type="SMART" id="SM00421">
    <property type="entry name" value="HTH_LUXR"/>
    <property type="match status" value="1"/>
</dbReference>